<dbReference type="EMBL" id="JADYXP020000008">
    <property type="protein sequence ID" value="KAL0118950.1"/>
    <property type="molecule type" value="Genomic_DNA"/>
</dbReference>
<dbReference type="PANTHER" id="PTHR47430:SF4">
    <property type="entry name" value="GB|AAC33480.1"/>
    <property type="match status" value="1"/>
</dbReference>
<feature type="compositionally biased region" description="Basic and acidic residues" evidence="2">
    <location>
        <begin position="242"/>
        <end position="277"/>
    </location>
</feature>
<dbReference type="GO" id="GO:0005634">
    <property type="term" value="C:nucleus"/>
    <property type="evidence" value="ECO:0007669"/>
    <property type="project" value="UniProtKB-SubCell"/>
</dbReference>
<feature type="compositionally biased region" description="Basic and acidic residues" evidence="2">
    <location>
        <begin position="128"/>
        <end position="137"/>
    </location>
</feature>
<dbReference type="AlphaFoldDB" id="A0AAW2FY99"/>
<feature type="compositionally biased region" description="Basic residues" evidence="2">
    <location>
        <begin position="138"/>
        <end position="147"/>
    </location>
</feature>
<feature type="region of interest" description="Disordered" evidence="2">
    <location>
        <begin position="13"/>
        <end position="60"/>
    </location>
</feature>
<feature type="compositionally biased region" description="Basic residues" evidence="2">
    <location>
        <begin position="33"/>
        <end position="43"/>
    </location>
</feature>
<evidence type="ECO:0000313" key="4">
    <source>
        <dbReference type="Proteomes" id="UP001430953"/>
    </source>
</evidence>
<evidence type="ECO:0000256" key="1">
    <source>
        <dbReference type="ARBA" id="ARBA00004123"/>
    </source>
</evidence>
<protein>
    <submittedName>
        <fullName evidence="3">Uncharacterized protein</fullName>
    </submittedName>
</protein>
<keyword evidence="4" id="KW-1185">Reference proteome</keyword>
<comment type="caution">
    <text evidence="3">The sequence shown here is derived from an EMBL/GenBank/DDBJ whole genome shotgun (WGS) entry which is preliminary data.</text>
</comment>
<sequence>MECENNYAYKSIKHSDENVQSEVNMSQVQSSGLKRKRKKSKHKYKDDDENQTKIQQNEDNLIESDDKDTCYIKCKSKNIKNREKTSQDKDNELTEGLQDKDITSKTIKCKKKRIKINIIEYDENLTEEESKIKDNSKVKRKKIKNKIKISENNDLVIEKTKKSKDKYNDSEEEPPNSDTNRIVSEYSDTDNNLVTEEENDKKVGNKRKKLQDNDNDSNNDNDQVVSEYMNMGNDSSTELEDENTRKTKYTDEDYINKAESSQEKDSNSSQESKDIEICEIKSEDEDIRKQLIDNRKIKKLKSQNENDENILWKDESSDSSGVEEEYYSDATYLARKITSSQKLSQQELAHLYNMRIQLENDVLPQHMIETRAGSTIPTRHELEEFREIAPIKRGLFSLEEDKIIATNWKNFCKLHNWNVKKVHPFLQMRIDHSTTYMRKAERRKFAQFLANGLPNRTLYSVYHRYRNLYENNLNRRYKPEEDQMIIDHLEHNPCLDETRKYVDLAKVLRRTRHSIWRRYRLLKKKEN</sequence>
<name>A0AAW2FY99_9HYME</name>
<feature type="region of interest" description="Disordered" evidence="2">
    <location>
        <begin position="128"/>
        <end position="277"/>
    </location>
</feature>
<comment type="subcellular location">
    <subcellularLocation>
        <location evidence="1">Nucleus</location>
    </subcellularLocation>
</comment>
<feature type="compositionally biased region" description="Basic and acidic residues" evidence="2">
    <location>
        <begin position="148"/>
        <end position="169"/>
    </location>
</feature>
<accession>A0AAW2FY99</accession>
<proteinExistence type="predicted"/>
<dbReference type="SUPFAM" id="SSF46689">
    <property type="entry name" value="Homeodomain-like"/>
    <property type="match status" value="1"/>
</dbReference>
<organism evidence="3 4">
    <name type="scientific">Cardiocondyla obscurior</name>
    <dbReference type="NCBI Taxonomy" id="286306"/>
    <lineage>
        <taxon>Eukaryota</taxon>
        <taxon>Metazoa</taxon>
        <taxon>Ecdysozoa</taxon>
        <taxon>Arthropoda</taxon>
        <taxon>Hexapoda</taxon>
        <taxon>Insecta</taxon>
        <taxon>Pterygota</taxon>
        <taxon>Neoptera</taxon>
        <taxon>Endopterygota</taxon>
        <taxon>Hymenoptera</taxon>
        <taxon>Apocrita</taxon>
        <taxon>Aculeata</taxon>
        <taxon>Formicoidea</taxon>
        <taxon>Formicidae</taxon>
        <taxon>Myrmicinae</taxon>
        <taxon>Cardiocondyla</taxon>
    </lineage>
</organism>
<dbReference type="InterPro" id="IPR009057">
    <property type="entry name" value="Homeodomain-like_sf"/>
</dbReference>
<gene>
    <name evidence="3" type="ORF">PUN28_009525</name>
</gene>
<feature type="compositionally biased region" description="Polar residues" evidence="2">
    <location>
        <begin position="18"/>
        <end position="32"/>
    </location>
</feature>
<evidence type="ECO:0000256" key="2">
    <source>
        <dbReference type="SAM" id="MobiDB-lite"/>
    </source>
</evidence>
<evidence type="ECO:0000313" key="3">
    <source>
        <dbReference type="EMBL" id="KAL0118950.1"/>
    </source>
</evidence>
<feature type="region of interest" description="Disordered" evidence="2">
    <location>
        <begin position="81"/>
        <end position="100"/>
    </location>
</feature>
<dbReference type="PANTHER" id="PTHR47430">
    <property type="entry name" value="GB|AAC33480.1"/>
    <property type="match status" value="1"/>
</dbReference>
<reference evidence="3 4" key="1">
    <citation type="submission" date="2023-03" db="EMBL/GenBank/DDBJ databases">
        <title>High recombination rates correlate with genetic variation in Cardiocondyla obscurior ants.</title>
        <authorList>
            <person name="Errbii M."/>
        </authorList>
    </citation>
    <scope>NUCLEOTIDE SEQUENCE [LARGE SCALE GENOMIC DNA]</scope>
    <source>
        <strain evidence="3">Alpha-2009</strain>
        <tissue evidence="3">Whole body</tissue>
    </source>
</reference>
<dbReference type="Proteomes" id="UP001430953">
    <property type="component" value="Unassembled WGS sequence"/>
</dbReference>